<dbReference type="AlphaFoldDB" id="A0A641RX05"/>
<evidence type="ECO:0000256" key="3">
    <source>
        <dbReference type="PROSITE-ProRule" id="PRU00339"/>
    </source>
</evidence>
<dbReference type="SUPFAM" id="SSF48452">
    <property type="entry name" value="TPR-like"/>
    <property type="match status" value="1"/>
</dbReference>
<dbReference type="PANTHER" id="PTHR44943">
    <property type="entry name" value="CELLULOSE SYNTHASE OPERON PROTEIN C"/>
    <property type="match status" value="1"/>
</dbReference>
<dbReference type="SMART" id="SM00028">
    <property type="entry name" value="TPR"/>
    <property type="match status" value="5"/>
</dbReference>
<dbReference type="Gene3D" id="1.25.40.10">
    <property type="entry name" value="Tetratricopeptide repeat domain"/>
    <property type="match status" value="2"/>
</dbReference>
<evidence type="ECO:0000256" key="2">
    <source>
        <dbReference type="ARBA" id="ARBA00022803"/>
    </source>
</evidence>
<keyword evidence="2 3" id="KW-0802">TPR repeat</keyword>
<dbReference type="InterPro" id="IPR019734">
    <property type="entry name" value="TPR_rpt"/>
</dbReference>
<organism evidence="4">
    <name type="scientific">Bacteroides ovatus</name>
    <dbReference type="NCBI Taxonomy" id="28116"/>
    <lineage>
        <taxon>Bacteria</taxon>
        <taxon>Pseudomonadati</taxon>
        <taxon>Bacteroidota</taxon>
        <taxon>Bacteroidia</taxon>
        <taxon>Bacteroidales</taxon>
        <taxon>Bacteroidaceae</taxon>
        <taxon>Bacteroides</taxon>
    </lineage>
</organism>
<accession>A0A641RX05</accession>
<dbReference type="Pfam" id="PF13374">
    <property type="entry name" value="TPR_10"/>
    <property type="match status" value="1"/>
</dbReference>
<name>A0A641RX05_BACOV</name>
<evidence type="ECO:0000256" key="1">
    <source>
        <dbReference type="ARBA" id="ARBA00022737"/>
    </source>
</evidence>
<dbReference type="PROSITE" id="PS50005">
    <property type="entry name" value="TPR"/>
    <property type="match status" value="1"/>
</dbReference>
<protein>
    <recommendedName>
        <fullName evidence="5">Tetratricopeptide repeat protein</fullName>
    </recommendedName>
</protein>
<dbReference type="PANTHER" id="PTHR44943:SF4">
    <property type="entry name" value="TPR REPEAT-CONTAINING PROTEIN MJ0798"/>
    <property type="match status" value="1"/>
</dbReference>
<keyword evidence="1" id="KW-0677">Repeat</keyword>
<gene>
    <name evidence="4" type="ORF">F3D60_26120</name>
</gene>
<comment type="caution">
    <text evidence="4">The sequence shown here is derived from an EMBL/GenBank/DDBJ whole genome shotgun (WGS) entry which is preliminary data.</text>
</comment>
<dbReference type="Pfam" id="PF13181">
    <property type="entry name" value="TPR_8"/>
    <property type="match status" value="3"/>
</dbReference>
<evidence type="ECO:0008006" key="5">
    <source>
        <dbReference type="Google" id="ProtNLM"/>
    </source>
</evidence>
<evidence type="ECO:0000313" key="4">
    <source>
        <dbReference type="EMBL" id="KAA4022573.1"/>
    </source>
</evidence>
<dbReference type="InterPro" id="IPR011990">
    <property type="entry name" value="TPR-like_helical_dom_sf"/>
</dbReference>
<proteinExistence type="predicted"/>
<feature type="non-terminal residue" evidence="4">
    <location>
        <position position="1"/>
    </location>
</feature>
<dbReference type="EMBL" id="VWKO01000307">
    <property type="protein sequence ID" value="KAA4022573.1"/>
    <property type="molecule type" value="Genomic_DNA"/>
</dbReference>
<dbReference type="InterPro" id="IPR051685">
    <property type="entry name" value="Ycf3/AcsC/BcsC/TPR_MFPF"/>
</dbReference>
<feature type="repeat" description="TPR" evidence="3">
    <location>
        <begin position="142"/>
        <end position="175"/>
    </location>
</feature>
<reference evidence="4" key="1">
    <citation type="journal article" date="2019" name="Nat. Med.">
        <title>A library of human gut bacterial isolates paired with longitudinal multiomics data enables mechanistic microbiome research.</title>
        <authorList>
            <person name="Poyet M."/>
            <person name="Groussin M."/>
            <person name="Gibbons S.M."/>
            <person name="Avila-Pacheco J."/>
            <person name="Jiang X."/>
            <person name="Kearney S.M."/>
            <person name="Perrotta A.R."/>
            <person name="Berdy B."/>
            <person name="Zhao S."/>
            <person name="Lieberman T.D."/>
            <person name="Swanson P.K."/>
            <person name="Smith M."/>
            <person name="Roesemann S."/>
            <person name="Alexander J.E."/>
            <person name="Rich S.A."/>
            <person name="Livny J."/>
            <person name="Vlamakis H."/>
            <person name="Clish C."/>
            <person name="Bullock K."/>
            <person name="Deik A."/>
            <person name="Scott J."/>
            <person name="Pierce K.A."/>
            <person name="Xavier R.J."/>
            <person name="Alm E.J."/>
        </authorList>
    </citation>
    <scope>NUCLEOTIDE SEQUENCE</scope>
    <source>
        <strain evidence="4">BIOML-A147</strain>
    </source>
</reference>
<sequence>YAYKAHCFFYLNNSDDAIENYQKAIELKAIPPELGYMFMGISYGNKEEWQKADDYYDKVIERFEEDGDKQSILLIDTYTSKAFALSHLERYKEAHELCEKAKEINPNEGLIYLTEGKLYLAEELEDEAAISFEKAIEINPNIEMWYMIASAYSESDYLIEAKEYFEKVYQINPKYEDVTEKLSVLCLMHGEIDNFFKYNKECEHPLEEDMILDLLNSPEHREEDERTLKEVWERMKKENKKKTKGKK</sequence>